<organism evidence="3 4">
    <name type="scientific">Mesobacillus campisalis</name>
    <dbReference type="NCBI Taxonomy" id="1408103"/>
    <lineage>
        <taxon>Bacteria</taxon>
        <taxon>Bacillati</taxon>
        <taxon>Bacillota</taxon>
        <taxon>Bacilli</taxon>
        <taxon>Bacillales</taxon>
        <taxon>Bacillaceae</taxon>
        <taxon>Mesobacillus</taxon>
    </lineage>
</organism>
<dbReference type="InterPro" id="IPR014717">
    <property type="entry name" value="Transl_elong_EF1B/ribsomal_bS6"/>
</dbReference>
<name>A0A0M2SE92_9BACI</name>
<evidence type="ECO:0000256" key="2">
    <source>
        <dbReference type="SAM" id="Phobius"/>
    </source>
</evidence>
<dbReference type="AlphaFoldDB" id="A0A0M2SE92"/>
<dbReference type="RefSeq" id="WP_046526206.1">
    <property type="nucleotide sequence ID" value="NZ_LAYY01000101.1"/>
</dbReference>
<dbReference type="Proteomes" id="UP000034166">
    <property type="component" value="Unassembled WGS sequence"/>
</dbReference>
<evidence type="ECO:0000313" key="3">
    <source>
        <dbReference type="EMBL" id="KKK33059.1"/>
    </source>
</evidence>
<accession>A0A0M2SE92</accession>
<feature type="transmembrane region" description="Helical" evidence="2">
    <location>
        <begin position="12"/>
        <end position="31"/>
    </location>
</feature>
<comment type="caution">
    <text evidence="3">The sequence shown here is derived from an EMBL/GenBank/DDBJ whole genome shotgun (WGS) entry which is preliminary data.</text>
</comment>
<dbReference type="Gene3D" id="3.30.70.60">
    <property type="match status" value="1"/>
</dbReference>
<reference evidence="3 4" key="1">
    <citation type="submission" date="2015-04" db="EMBL/GenBank/DDBJ databases">
        <title>Taxonomic description and genome sequence of Bacillus campisalis sp. nov., a novel member of the genus Bacillus isolated from solar saltern.</title>
        <authorList>
            <person name="Mathan Kumar R."/>
            <person name="Kaur G."/>
            <person name="Kumar A."/>
            <person name="Singh N.K."/>
            <person name="Kaur N."/>
            <person name="Kumar N."/>
            <person name="Mayilraj S."/>
        </authorList>
    </citation>
    <scope>NUCLEOTIDE SEQUENCE [LARGE SCALE GENOMIC DNA]</scope>
    <source>
        <strain evidence="3 4">SA2-6</strain>
    </source>
</reference>
<keyword evidence="2" id="KW-1133">Transmembrane helix</keyword>
<feature type="compositionally biased region" description="Low complexity" evidence="1">
    <location>
        <begin position="121"/>
        <end position="146"/>
    </location>
</feature>
<keyword evidence="2" id="KW-0472">Membrane</keyword>
<sequence>MNLRLEKKELMILLSAVILVGLVYLAGYYLYLSPKKAELGNKEVQLKTEEDLLAAIQTKVAGVSAPSAESVAELQKKVPVKQQLEQLILDLNKAEVVSDSFITSMGFSEGDVTPRTDENAEVPAEGGEPAAEGEAATENAAGTEGTEGTEETEGADTGGDAEQPQPVPLPEGIKKLNVSIAVKSPGYKELMKFLEALESLNRRVVIESVAFSGGAELTSLDTEKEEMSYSLTLAAFYMPELEDLQDELPELEVPAPGNKVNPFATSADLMEKSVAD</sequence>
<evidence type="ECO:0008006" key="5">
    <source>
        <dbReference type="Google" id="ProtNLM"/>
    </source>
</evidence>
<evidence type="ECO:0000313" key="4">
    <source>
        <dbReference type="Proteomes" id="UP000034166"/>
    </source>
</evidence>
<protein>
    <recommendedName>
        <fullName evidence="5">Pilus assembly protein PilO</fullName>
    </recommendedName>
</protein>
<dbReference type="PATRIC" id="fig|1408103.3.peg.5228"/>
<evidence type="ECO:0000256" key="1">
    <source>
        <dbReference type="SAM" id="MobiDB-lite"/>
    </source>
</evidence>
<keyword evidence="4" id="KW-1185">Reference proteome</keyword>
<gene>
    <name evidence="3" type="ORF">WQ57_24235</name>
</gene>
<proteinExistence type="predicted"/>
<dbReference type="EMBL" id="LAYY01000101">
    <property type="protein sequence ID" value="KKK33059.1"/>
    <property type="molecule type" value="Genomic_DNA"/>
</dbReference>
<dbReference type="OrthoDB" id="2427034at2"/>
<feature type="region of interest" description="Disordered" evidence="1">
    <location>
        <begin position="107"/>
        <end position="171"/>
    </location>
</feature>
<keyword evidence="2" id="KW-0812">Transmembrane</keyword>